<dbReference type="EMBL" id="QJKJ01013116">
    <property type="protein sequence ID" value="RDX67164.1"/>
    <property type="molecule type" value="Genomic_DNA"/>
</dbReference>
<dbReference type="PROSITE" id="PS50158">
    <property type="entry name" value="ZF_CCHC"/>
    <property type="match status" value="1"/>
</dbReference>
<accession>A0A371EMG7</accession>
<evidence type="ECO:0000256" key="1">
    <source>
        <dbReference type="PROSITE-ProRule" id="PRU00047"/>
    </source>
</evidence>
<dbReference type="InterPro" id="IPR001878">
    <property type="entry name" value="Znf_CCHC"/>
</dbReference>
<dbReference type="InterPro" id="IPR036875">
    <property type="entry name" value="Znf_CCHC_sf"/>
</dbReference>
<name>A0A371EMG7_MUCPR</name>
<dbReference type="PANTHER" id="PTHR47592:SF31">
    <property type="entry name" value="ZINC FINGER, CCHC-TYPE-RELATED"/>
    <property type="match status" value="1"/>
</dbReference>
<organism evidence="3 4">
    <name type="scientific">Mucuna pruriens</name>
    <name type="common">Velvet bean</name>
    <name type="synonym">Dolichos pruriens</name>
    <dbReference type="NCBI Taxonomy" id="157652"/>
    <lineage>
        <taxon>Eukaryota</taxon>
        <taxon>Viridiplantae</taxon>
        <taxon>Streptophyta</taxon>
        <taxon>Embryophyta</taxon>
        <taxon>Tracheophyta</taxon>
        <taxon>Spermatophyta</taxon>
        <taxon>Magnoliopsida</taxon>
        <taxon>eudicotyledons</taxon>
        <taxon>Gunneridae</taxon>
        <taxon>Pentapetalae</taxon>
        <taxon>rosids</taxon>
        <taxon>fabids</taxon>
        <taxon>Fabales</taxon>
        <taxon>Fabaceae</taxon>
        <taxon>Papilionoideae</taxon>
        <taxon>50 kb inversion clade</taxon>
        <taxon>NPAAA clade</taxon>
        <taxon>indigoferoid/millettioid clade</taxon>
        <taxon>Phaseoleae</taxon>
        <taxon>Mucuna</taxon>
    </lineage>
</organism>
<evidence type="ECO:0000313" key="3">
    <source>
        <dbReference type="EMBL" id="RDX67164.1"/>
    </source>
</evidence>
<keyword evidence="4" id="KW-1185">Reference proteome</keyword>
<evidence type="ECO:0000259" key="2">
    <source>
        <dbReference type="PROSITE" id="PS50158"/>
    </source>
</evidence>
<dbReference type="OrthoDB" id="418757at2759"/>
<keyword evidence="1" id="KW-0862">Zinc</keyword>
<keyword evidence="1" id="KW-0479">Metal-binding</keyword>
<feature type="non-terminal residue" evidence="3">
    <location>
        <position position="1"/>
    </location>
</feature>
<dbReference type="Proteomes" id="UP000257109">
    <property type="component" value="Unassembled WGS sequence"/>
</dbReference>
<dbReference type="PANTHER" id="PTHR47592">
    <property type="entry name" value="PBF68 PROTEIN"/>
    <property type="match status" value="1"/>
</dbReference>
<dbReference type="GO" id="GO:0003676">
    <property type="term" value="F:nucleic acid binding"/>
    <property type="evidence" value="ECO:0007669"/>
    <property type="project" value="InterPro"/>
</dbReference>
<keyword evidence="1" id="KW-0863">Zinc-finger</keyword>
<dbReference type="SUPFAM" id="SSF57756">
    <property type="entry name" value="Retrovirus zinc finger-like domains"/>
    <property type="match status" value="1"/>
</dbReference>
<feature type="non-terminal residue" evidence="3">
    <location>
        <position position="194"/>
    </location>
</feature>
<dbReference type="AlphaFoldDB" id="A0A371EMG7"/>
<reference evidence="3" key="1">
    <citation type="submission" date="2018-05" db="EMBL/GenBank/DDBJ databases">
        <title>Draft genome of Mucuna pruriens seed.</title>
        <authorList>
            <person name="Nnadi N.E."/>
            <person name="Vos R."/>
            <person name="Hasami M.H."/>
            <person name="Devisetty U.K."/>
            <person name="Aguiy J.C."/>
        </authorList>
    </citation>
    <scope>NUCLEOTIDE SEQUENCE [LARGE SCALE GENOMIC DNA]</scope>
    <source>
        <strain evidence="3">JCA_2017</strain>
    </source>
</reference>
<sequence>MEGTFAHDGDMFKLTVDNYSYWKPMMEDHLYCKDLYEPITNEEMPEGKTEKDWEILNRKAVAMIRKYIDKSLSKSRPRGLTCFYCGKIGHKKQECRFLKRDQKAGSVHPDEIDPKKKLEEKTTTAVASDDEKVFLIGKENYLNVAFDDCTWIVDTGASFHVTPHEGFFSSYQKGDFGTVKMGNHVTSKIVGIGE</sequence>
<dbReference type="Pfam" id="PF22936">
    <property type="entry name" value="Pol_BBD"/>
    <property type="match status" value="1"/>
</dbReference>
<comment type="caution">
    <text evidence="3">The sequence shown here is derived from an EMBL/GenBank/DDBJ whole genome shotgun (WGS) entry which is preliminary data.</text>
</comment>
<protein>
    <recommendedName>
        <fullName evidence="2">CCHC-type domain-containing protein</fullName>
    </recommendedName>
</protein>
<proteinExistence type="predicted"/>
<evidence type="ECO:0000313" key="4">
    <source>
        <dbReference type="Proteomes" id="UP000257109"/>
    </source>
</evidence>
<gene>
    <name evidence="3" type="ORF">CR513_53990</name>
</gene>
<dbReference type="GO" id="GO:0008270">
    <property type="term" value="F:zinc ion binding"/>
    <property type="evidence" value="ECO:0007669"/>
    <property type="project" value="UniProtKB-KW"/>
</dbReference>
<dbReference type="InterPro" id="IPR054722">
    <property type="entry name" value="PolX-like_BBD"/>
</dbReference>
<feature type="domain" description="CCHC-type" evidence="2">
    <location>
        <begin position="82"/>
        <end position="96"/>
    </location>
</feature>